<organism evidence="1 2">
    <name type="scientific">Mojavia pulchra JT2-VF2</name>
    <dbReference type="NCBI Taxonomy" id="287848"/>
    <lineage>
        <taxon>Bacteria</taxon>
        <taxon>Bacillati</taxon>
        <taxon>Cyanobacteriota</taxon>
        <taxon>Cyanophyceae</taxon>
        <taxon>Nostocales</taxon>
        <taxon>Nostocaceae</taxon>
    </lineage>
</organism>
<evidence type="ECO:0000313" key="1">
    <source>
        <dbReference type="EMBL" id="MBW4561757.1"/>
    </source>
</evidence>
<dbReference type="GO" id="GO:0008233">
    <property type="term" value="F:peptidase activity"/>
    <property type="evidence" value="ECO:0007669"/>
    <property type="project" value="UniProtKB-KW"/>
</dbReference>
<dbReference type="GO" id="GO:0006508">
    <property type="term" value="P:proteolysis"/>
    <property type="evidence" value="ECO:0007669"/>
    <property type="project" value="UniProtKB-KW"/>
</dbReference>
<keyword evidence="1" id="KW-0378">Hydrolase</keyword>
<protein>
    <submittedName>
        <fullName evidence="1">Clan AA aspartic protease</fullName>
        <ecNumber evidence="1">3.4.23.-</ecNumber>
    </submittedName>
</protein>
<dbReference type="Proteomes" id="UP000715781">
    <property type="component" value="Unassembled WGS sequence"/>
</dbReference>
<comment type="caution">
    <text evidence="1">The sequence shown here is derived from an EMBL/GenBank/DDBJ whole genome shotgun (WGS) entry which is preliminary data.</text>
</comment>
<proteinExistence type="predicted"/>
<keyword evidence="1" id="KW-0645">Protease</keyword>
<evidence type="ECO:0000313" key="2">
    <source>
        <dbReference type="Proteomes" id="UP000715781"/>
    </source>
</evidence>
<name>A0A951PYF4_9NOST</name>
<sequence length="149" mass="16148">MIHGTVVGLQARMSLIILPPESSGVEIECVIDTGFEGFLTFPPSLITELGLPYLININANLANNSSVATDVYLATVLWNGVERNIAALAMGRPLIGTALLEDYHLSIDFCEGGTVLVDELYNLKASLPPNPKIDAPKLLGFLEYRTVYL</sequence>
<dbReference type="InterPro" id="IPR022274">
    <property type="entry name" value="Peptidase_asp_AF0612"/>
</dbReference>
<accession>A0A951PYF4</accession>
<dbReference type="AlphaFoldDB" id="A0A951PYF4"/>
<dbReference type="EC" id="3.4.23.-" evidence="1"/>
<gene>
    <name evidence="1" type="ORF">KME32_11485</name>
</gene>
<reference evidence="1" key="1">
    <citation type="submission" date="2021-05" db="EMBL/GenBank/DDBJ databases">
        <authorList>
            <person name="Pietrasiak N."/>
            <person name="Ward R."/>
            <person name="Stajich J.E."/>
            <person name="Kurbessoian T."/>
        </authorList>
    </citation>
    <scope>NUCLEOTIDE SEQUENCE</scope>
    <source>
        <strain evidence="1">JT2-VF2</strain>
    </source>
</reference>
<dbReference type="NCBIfam" id="TIGR03698">
    <property type="entry name" value="clan_AA_DTGF"/>
    <property type="match status" value="1"/>
</dbReference>
<reference evidence="1" key="2">
    <citation type="journal article" date="2022" name="Microbiol. Resour. Announc.">
        <title>Metagenome Sequencing to Explore Phylogenomics of Terrestrial Cyanobacteria.</title>
        <authorList>
            <person name="Ward R.D."/>
            <person name="Stajich J.E."/>
            <person name="Johansen J.R."/>
            <person name="Huntemann M."/>
            <person name="Clum A."/>
            <person name="Foster B."/>
            <person name="Foster B."/>
            <person name="Roux S."/>
            <person name="Palaniappan K."/>
            <person name="Varghese N."/>
            <person name="Mukherjee S."/>
            <person name="Reddy T.B.K."/>
            <person name="Daum C."/>
            <person name="Copeland A."/>
            <person name="Chen I.A."/>
            <person name="Ivanova N.N."/>
            <person name="Kyrpides N.C."/>
            <person name="Shapiro N."/>
            <person name="Eloe-Fadrosh E.A."/>
            <person name="Pietrasiak N."/>
        </authorList>
    </citation>
    <scope>NUCLEOTIDE SEQUENCE</scope>
    <source>
        <strain evidence="1">JT2-VF2</strain>
    </source>
</reference>
<dbReference type="EMBL" id="JAHHHN010000005">
    <property type="protein sequence ID" value="MBW4561757.1"/>
    <property type="molecule type" value="Genomic_DNA"/>
</dbReference>